<keyword evidence="3" id="KW-1185">Reference proteome</keyword>
<proteinExistence type="predicted"/>
<accession>A0AA40KQS2</accession>
<name>A0AA40KQS2_9HYME</name>
<protein>
    <submittedName>
        <fullName evidence="2">Uncharacterized protein</fullName>
    </submittedName>
</protein>
<reference evidence="2" key="1">
    <citation type="submission" date="2021-10" db="EMBL/GenBank/DDBJ databases">
        <title>Melipona bicolor Genome sequencing and assembly.</title>
        <authorList>
            <person name="Araujo N.S."/>
            <person name="Arias M.C."/>
        </authorList>
    </citation>
    <scope>NUCLEOTIDE SEQUENCE</scope>
    <source>
        <strain evidence="2">USP_2M_L1-L4_2017</strain>
        <tissue evidence="2">Whole body</tissue>
    </source>
</reference>
<feature type="compositionally biased region" description="Basic and acidic residues" evidence="1">
    <location>
        <begin position="124"/>
        <end position="141"/>
    </location>
</feature>
<organism evidence="2 3">
    <name type="scientific">Melipona bicolor</name>
    <dbReference type="NCBI Taxonomy" id="60889"/>
    <lineage>
        <taxon>Eukaryota</taxon>
        <taxon>Metazoa</taxon>
        <taxon>Ecdysozoa</taxon>
        <taxon>Arthropoda</taxon>
        <taxon>Hexapoda</taxon>
        <taxon>Insecta</taxon>
        <taxon>Pterygota</taxon>
        <taxon>Neoptera</taxon>
        <taxon>Endopterygota</taxon>
        <taxon>Hymenoptera</taxon>
        <taxon>Apocrita</taxon>
        <taxon>Aculeata</taxon>
        <taxon>Apoidea</taxon>
        <taxon>Anthophila</taxon>
        <taxon>Apidae</taxon>
        <taxon>Melipona</taxon>
    </lineage>
</organism>
<comment type="caution">
    <text evidence="2">The sequence shown here is derived from an EMBL/GenBank/DDBJ whole genome shotgun (WGS) entry which is preliminary data.</text>
</comment>
<feature type="compositionally biased region" description="Polar residues" evidence="1">
    <location>
        <begin position="112"/>
        <end position="121"/>
    </location>
</feature>
<sequence length="141" mass="15685">MAYPPVASFFHEYKLQSRSVLADGPAFEFLDKNAVTKVDSWKGVDRQMLHYPMKNLIRRPPLLPPLKSETIAGSDLSGHKSGAFSCSGANADRRQKESTRRVRRTTLEFAGSTESGITSTGDLRANRDSELDDNGHEVMTR</sequence>
<feature type="region of interest" description="Disordered" evidence="1">
    <location>
        <begin position="68"/>
        <end position="141"/>
    </location>
</feature>
<feature type="compositionally biased region" description="Basic and acidic residues" evidence="1">
    <location>
        <begin position="91"/>
        <end position="100"/>
    </location>
</feature>
<dbReference type="EMBL" id="JAHYIQ010000009">
    <property type="protein sequence ID" value="KAK1129100.1"/>
    <property type="molecule type" value="Genomic_DNA"/>
</dbReference>
<evidence type="ECO:0000256" key="1">
    <source>
        <dbReference type="SAM" id="MobiDB-lite"/>
    </source>
</evidence>
<evidence type="ECO:0000313" key="2">
    <source>
        <dbReference type="EMBL" id="KAK1129100.1"/>
    </source>
</evidence>
<dbReference type="Proteomes" id="UP001177670">
    <property type="component" value="Unassembled WGS sequence"/>
</dbReference>
<gene>
    <name evidence="2" type="ORF">K0M31_020230</name>
</gene>
<evidence type="ECO:0000313" key="3">
    <source>
        <dbReference type="Proteomes" id="UP001177670"/>
    </source>
</evidence>
<dbReference type="AlphaFoldDB" id="A0AA40KQS2"/>